<organism evidence="2 3">
    <name type="scientific">Terfezia boudieri ATCC MYA-4762</name>
    <dbReference type="NCBI Taxonomy" id="1051890"/>
    <lineage>
        <taxon>Eukaryota</taxon>
        <taxon>Fungi</taxon>
        <taxon>Dikarya</taxon>
        <taxon>Ascomycota</taxon>
        <taxon>Pezizomycotina</taxon>
        <taxon>Pezizomycetes</taxon>
        <taxon>Pezizales</taxon>
        <taxon>Pezizaceae</taxon>
        <taxon>Terfezia</taxon>
    </lineage>
</organism>
<reference evidence="2 3" key="1">
    <citation type="journal article" date="2018" name="Nat. Ecol. Evol.">
        <title>Pezizomycetes genomes reveal the molecular basis of ectomycorrhizal truffle lifestyle.</title>
        <authorList>
            <person name="Murat C."/>
            <person name="Payen T."/>
            <person name="Noel B."/>
            <person name="Kuo A."/>
            <person name="Morin E."/>
            <person name="Chen J."/>
            <person name="Kohler A."/>
            <person name="Krizsan K."/>
            <person name="Balestrini R."/>
            <person name="Da Silva C."/>
            <person name="Montanini B."/>
            <person name="Hainaut M."/>
            <person name="Levati E."/>
            <person name="Barry K.W."/>
            <person name="Belfiori B."/>
            <person name="Cichocki N."/>
            <person name="Clum A."/>
            <person name="Dockter R.B."/>
            <person name="Fauchery L."/>
            <person name="Guy J."/>
            <person name="Iotti M."/>
            <person name="Le Tacon F."/>
            <person name="Lindquist E.A."/>
            <person name="Lipzen A."/>
            <person name="Malagnac F."/>
            <person name="Mello A."/>
            <person name="Molinier V."/>
            <person name="Miyauchi S."/>
            <person name="Poulain J."/>
            <person name="Riccioni C."/>
            <person name="Rubini A."/>
            <person name="Sitrit Y."/>
            <person name="Splivallo R."/>
            <person name="Traeger S."/>
            <person name="Wang M."/>
            <person name="Zifcakova L."/>
            <person name="Wipf D."/>
            <person name="Zambonelli A."/>
            <person name="Paolocci F."/>
            <person name="Nowrousian M."/>
            <person name="Ottonello S."/>
            <person name="Baldrian P."/>
            <person name="Spatafora J.W."/>
            <person name="Henrissat B."/>
            <person name="Nagy L.G."/>
            <person name="Aury J.M."/>
            <person name="Wincker P."/>
            <person name="Grigoriev I.V."/>
            <person name="Bonfante P."/>
            <person name="Martin F.M."/>
        </authorList>
    </citation>
    <scope>NUCLEOTIDE SEQUENCE [LARGE SCALE GENOMIC DNA]</scope>
    <source>
        <strain evidence="2 3">ATCC MYA-4762</strain>
    </source>
</reference>
<evidence type="ECO:0000256" key="1">
    <source>
        <dbReference type="SAM" id="MobiDB-lite"/>
    </source>
</evidence>
<feature type="region of interest" description="Disordered" evidence="1">
    <location>
        <begin position="230"/>
        <end position="274"/>
    </location>
</feature>
<gene>
    <name evidence="2" type="ORF">L211DRAFT_576041</name>
</gene>
<dbReference type="STRING" id="1051890.A0A3N4LEB6"/>
<dbReference type="InParanoid" id="A0A3N4LEB6"/>
<evidence type="ECO:0000313" key="3">
    <source>
        <dbReference type="Proteomes" id="UP000267821"/>
    </source>
</evidence>
<dbReference type="OrthoDB" id="5393654at2759"/>
<sequence>MSRPERRPVPGHQFGGIVAPSSIRASRATPEHLSQWTATELQPGTSSVTKENFAVLSSYNWRDAKRPIIVVPGAPSIWDPPKLPISIKPDRGHTFVDQNGSRYPASPLEPMLQAVLASNPSFDFNNIDIITDRSNLRQLLQFASGKSNQNFEIAVEVVNKTVLFTRLTKHPRTYIGPGGSQGYGFQFEKAFTKAPKAVGGSTGHHRIVNYTIGGLNVLLRFEVDGALPHNVEPASHAGPQTQTPMAKLSTSNAPQTKGQPFLSQGQVQGLGGASRSVPALRQQAAGRTNLVIAKGGQLIHEQQVLELKTRAYKKDHGPQVQQYMAQLWFANVQHLVLGVHKEGTFSNITIHTMNDAAVIAWQEAHKEQLGKLIDLLKKITATAKGTTERARVSCVKGKLIMETFHGRHLKLEGLSEDLRRKWNTEAHNYPNGKI</sequence>
<dbReference type="PANTHER" id="PTHR35179:SF2">
    <property type="entry name" value="START DOMAIN-CONTAINING PROTEIN"/>
    <property type="match status" value="1"/>
</dbReference>
<protein>
    <recommendedName>
        <fullName evidence="4">Geranylgeranyl pyrophosphate synthetase</fullName>
    </recommendedName>
</protein>
<dbReference type="PANTHER" id="PTHR35179">
    <property type="entry name" value="PROTEIN CBG02620"/>
    <property type="match status" value="1"/>
</dbReference>
<keyword evidence="3" id="KW-1185">Reference proteome</keyword>
<dbReference type="EMBL" id="ML121578">
    <property type="protein sequence ID" value="RPB20038.1"/>
    <property type="molecule type" value="Genomic_DNA"/>
</dbReference>
<name>A0A3N4LEB6_9PEZI</name>
<dbReference type="AlphaFoldDB" id="A0A3N4LEB6"/>
<evidence type="ECO:0000313" key="2">
    <source>
        <dbReference type="EMBL" id="RPB20038.1"/>
    </source>
</evidence>
<evidence type="ECO:0008006" key="4">
    <source>
        <dbReference type="Google" id="ProtNLM"/>
    </source>
</evidence>
<dbReference type="Proteomes" id="UP000267821">
    <property type="component" value="Unassembled WGS sequence"/>
</dbReference>
<proteinExistence type="predicted"/>
<feature type="compositionally biased region" description="Polar residues" evidence="1">
    <location>
        <begin position="238"/>
        <end position="267"/>
    </location>
</feature>
<accession>A0A3N4LEB6</accession>